<name>A0A423W221_9PEZI</name>
<dbReference type="AlphaFoldDB" id="A0A423W221"/>
<dbReference type="STRING" id="356882.A0A423W221"/>
<keyword evidence="3" id="KW-1185">Reference proteome</keyword>
<dbReference type="EMBL" id="LKEA01000029">
    <property type="protein sequence ID" value="ROV97353.1"/>
    <property type="molecule type" value="Genomic_DNA"/>
</dbReference>
<accession>A0A423W221</accession>
<dbReference type="Proteomes" id="UP000283895">
    <property type="component" value="Unassembled WGS sequence"/>
</dbReference>
<protein>
    <submittedName>
        <fullName evidence="2">Uncharacterized protein</fullName>
    </submittedName>
</protein>
<proteinExistence type="predicted"/>
<reference evidence="2 3" key="1">
    <citation type="submission" date="2015-09" db="EMBL/GenBank/DDBJ databases">
        <title>Host preference determinants of Valsa canker pathogens revealed by comparative genomics.</title>
        <authorList>
            <person name="Yin Z."/>
            <person name="Huang L."/>
        </authorList>
    </citation>
    <scope>NUCLEOTIDE SEQUENCE [LARGE SCALE GENOMIC DNA]</scope>
    <source>
        <strain evidence="2 3">03-1</strain>
    </source>
</reference>
<evidence type="ECO:0000256" key="1">
    <source>
        <dbReference type="SAM" id="MobiDB-lite"/>
    </source>
</evidence>
<feature type="region of interest" description="Disordered" evidence="1">
    <location>
        <begin position="1"/>
        <end position="21"/>
    </location>
</feature>
<comment type="caution">
    <text evidence="2">The sequence shown here is derived from an EMBL/GenBank/DDBJ whole genome shotgun (WGS) entry which is preliminary data.</text>
</comment>
<evidence type="ECO:0000313" key="3">
    <source>
        <dbReference type="Proteomes" id="UP000283895"/>
    </source>
</evidence>
<evidence type="ECO:0000313" key="2">
    <source>
        <dbReference type="EMBL" id="ROV97353.1"/>
    </source>
</evidence>
<gene>
    <name evidence="2" type="ORF">VMCG_06918</name>
</gene>
<sequence length="322" mass="36497">MPDSSPIVDRKTQTNSPEAIKKQMGDRNLVLGHPPDEQALDQTWESFYIFDPADPGADLATQEEVGVRRTYIEGWEKATGGEDEHVHMSPEEAARLLLSPRDPAIDPNGLEKGPGISWLLRHVAMAKPQHQPTILALVDAVRDSGSGYELDTFADIWVSDYFCNVNPILSLLPIFFSPIGRHVSNTRLALGRSEFRYPCDRYDGFGSPWFVVANALKANYRVRHPQQCEHETFEISMALELIILTLEQAPWDHMPPDCHGPYGMTDTFSHESLIISLNTSIHAVAPFLEIAGEVIYRFVTKTQFSESMRTYWERRWNSINKE</sequence>
<organism evidence="2 3">
    <name type="scientific">Cytospora schulzeri</name>
    <dbReference type="NCBI Taxonomy" id="448051"/>
    <lineage>
        <taxon>Eukaryota</taxon>
        <taxon>Fungi</taxon>
        <taxon>Dikarya</taxon>
        <taxon>Ascomycota</taxon>
        <taxon>Pezizomycotina</taxon>
        <taxon>Sordariomycetes</taxon>
        <taxon>Sordariomycetidae</taxon>
        <taxon>Diaporthales</taxon>
        <taxon>Cytosporaceae</taxon>
        <taxon>Cytospora</taxon>
    </lineage>
</organism>
<dbReference type="OrthoDB" id="3350591at2759"/>